<comment type="similarity">
    <text evidence="2 9">Belongs to the cytochrome P450 family.</text>
</comment>
<dbReference type="Proteomes" id="UP000092445">
    <property type="component" value="Unassembled WGS sequence"/>
</dbReference>
<evidence type="ECO:0000256" key="6">
    <source>
        <dbReference type="ARBA" id="ARBA00023004"/>
    </source>
</evidence>
<evidence type="ECO:0008006" key="12">
    <source>
        <dbReference type="Google" id="ProtNLM"/>
    </source>
</evidence>
<evidence type="ECO:0000256" key="2">
    <source>
        <dbReference type="ARBA" id="ARBA00010617"/>
    </source>
</evidence>
<evidence type="ECO:0000256" key="4">
    <source>
        <dbReference type="ARBA" id="ARBA00022723"/>
    </source>
</evidence>
<keyword evidence="6 8" id="KW-0408">Iron</keyword>
<evidence type="ECO:0000256" key="9">
    <source>
        <dbReference type="RuleBase" id="RU000461"/>
    </source>
</evidence>
<dbReference type="Gene3D" id="1.10.630.10">
    <property type="entry name" value="Cytochrome P450"/>
    <property type="match status" value="1"/>
</dbReference>
<keyword evidence="7 9" id="KW-0503">Monooxygenase</keyword>
<dbReference type="PRINTS" id="PR00463">
    <property type="entry name" value="EP450I"/>
</dbReference>
<evidence type="ECO:0000256" key="5">
    <source>
        <dbReference type="ARBA" id="ARBA00023002"/>
    </source>
</evidence>
<dbReference type="AlphaFoldDB" id="A0A1B0A192"/>
<dbReference type="PANTHER" id="PTHR24291">
    <property type="entry name" value="CYTOCHROME P450 FAMILY 4"/>
    <property type="match status" value="1"/>
</dbReference>
<dbReference type="InterPro" id="IPR002401">
    <property type="entry name" value="Cyt_P450_E_grp-I"/>
</dbReference>
<dbReference type="PRINTS" id="PR00385">
    <property type="entry name" value="P450"/>
</dbReference>
<evidence type="ECO:0000313" key="10">
    <source>
        <dbReference type="EnsemblMetazoa" id="GPAI031357-PA"/>
    </source>
</evidence>
<dbReference type="GO" id="GO:0004497">
    <property type="term" value="F:monooxygenase activity"/>
    <property type="evidence" value="ECO:0007669"/>
    <property type="project" value="UniProtKB-KW"/>
</dbReference>
<evidence type="ECO:0000313" key="11">
    <source>
        <dbReference type="Proteomes" id="UP000092445"/>
    </source>
</evidence>
<dbReference type="GO" id="GO:0005506">
    <property type="term" value="F:iron ion binding"/>
    <property type="evidence" value="ECO:0007669"/>
    <property type="project" value="InterPro"/>
</dbReference>
<dbReference type="GO" id="GO:0020037">
    <property type="term" value="F:heme binding"/>
    <property type="evidence" value="ECO:0007669"/>
    <property type="project" value="InterPro"/>
</dbReference>
<reference evidence="11" key="1">
    <citation type="submission" date="2014-03" db="EMBL/GenBank/DDBJ databases">
        <authorList>
            <person name="Aksoy S."/>
            <person name="Warren W."/>
            <person name="Wilson R.K."/>
        </authorList>
    </citation>
    <scope>NUCLEOTIDE SEQUENCE [LARGE SCALE GENOMIC DNA]</scope>
    <source>
        <strain evidence="11">IAEA</strain>
    </source>
</reference>
<dbReference type="EnsemblMetazoa" id="GPAI031357-RA">
    <property type="protein sequence ID" value="GPAI031357-PA"/>
    <property type="gene ID" value="GPAI031357"/>
</dbReference>
<reference evidence="10" key="2">
    <citation type="submission" date="2020-05" db="UniProtKB">
        <authorList>
            <consortium name="EnsemblMetazoa"/>
        </authorList>
    </citation>
    <scope>IDENTIFICATION</scope>
    <source>
        <strain evidence="10">IAEA</strain>
    </source>
</reference>
<dbReference type="VEuPathDB" id="VectorBase:GPAI031357"/>
<dbReference type="InterPro" id="IPR001128">
    <property type="entry name" value="Cyt_P450"/>
</dbReference>
<dbReference type="STRING" id="7398.A0A1B0A192"/>
<feature type="binding site" description="axial binding residue" evidence="8">
    <location>
        <position position="423"/>
    </location>
    <ligand>
        <name>heme</name>
        <dbReference type="ChEBI" id="CHEBI:30413"/>
    </ligand>
    <ligandPart>
        <name>Fe</name>
        <dbReference type="ChEBI" id="CHEBI:18248"/>
    </ligandPart>
</feature>
<keyword evidence="3 8" id="KW-0349">Heme</keyword>
<organism evidence="10 11">
    <name type="scientific">Glossina pallidipes</name>
    <name type="common">Tsetse fly</name>
    <dbReference type="NCBI Taxonomy" id="7398"/>
    <lineage>
        <taxon>Eukaryota</taxon>
        <taxon>Metazoa</taxon>
        <taxon>Ecdysozoa</taxon>
        <taxon>Arthropoda</taxon>
        <taxon>Hexapoda</taxon>
        <taxon>Insecta</taxon>
        <taxon>Pterygota</taxon>
        <taxon>Neoptera</taxon>
        <taxon>Endopterygota</taxon>
        <taxon>Diptera</taxon>
        <taxon>Brachycera</taxon>
        <taxon>Muscomorpha</taxon>
        <taxon>Hippoboscoidea</taxon>
        <taxon>Glossinidae</taxon>
        <taxon>Glossina</taxon>
    </lineage>
</organism>
<proteinExistence type="inferred from homology"/>
<dbReference type="PANTHER" id="PTHR24291:SF201">
    <property type="entry name" value="CYTOCHROME P450, FAMILY 4, SUBFAMILY B, POLYPEPTIDE 7"/>
    <property type="match status" value="1"/>
</dbReference>
<evidence type="ECO:0000256" key="1">
    <source>
        <dbReference type="ARBA" id="ARBA00001971"/>
    </source>
</evidence>
<keyword evidence="11" id="KW-1185">Reference proteome</keyword>
<dbReference type="InterPro" id="IPR036396">
    <property type="entry name" value="Cyt_P450_sf"/>
</dbReference>
<comment type="cofactor">
    <cofactor evidence="1 8">
        <name>heme</name>
        <dbReference type="ChEBI" id="CHEBI:30413"/>
    </cofactor>
</comment>
<evidence type="ECO:0000256" key="7">
    <source>
        <dbReference type="ARBA" id="ARBA00023033"/>
    </source>
</evidence>
<dbReference type="PROSITE" id="PS00086">
    <property type="entry name" value="CYTOCHROME_P450"/>
    <property type="match status" value="1"/>
</dbReference>
<accession>A0A1B0A192</accession>
<evidence type="ECO:0000256" key="8">
    <source>
        <dbReference type="PIRSR" id="PIRSR602401-1"/>
    </source>
</evidence>
<keyword evidence="5 9" id="KW-0560">Oxidoreductase</keyword>
<keyword evidence="4 8" id="KW-0479">Metal-binding</keyword>
<evidence type="ECO:0000256" key="3">
    <source>
        <dbReference type="ARBA" id="ARBA00022617"/>
    </source>
</evidence>
<dbReference type="SUPFAM" id="SSF48264">
    <property type="entry name" value="Cytochrome P450"/>
    <property type="match status" value="1"/>
</dbReference>
<name>A0A1B0A192_GLOPL</name>
<dbReference type="GO" id="GO:0016705">
    <property type="term" value="F:oxidoreductase activity, acting on paired donors, with incorporation or reduction of molecular oxygen"/>
    <property type="evidence" value="ECO:0007669"/>
    <property type="project" value="InterPro"/>
</dbReference>
<dbReference type="InterPro" id="IPR050196">
    <property type="entry name" value="Cytochrome_P450_Monoox"/>
</dbReference>
<dbReference type="InterPro" id="IPR017972">
    <property type="entry name" value="Cyt_P450_CS"/>
</dbReference>
<sequence>MDIFMALLFILTVLTVRFLSKWYKIFLIGLKIPGPLVLPMVGNIQMVSKLKPENLLLSLRNFREIYDQTYRLWLGPELWVFLHTPQETRDVLNNRNLSRPQAFQYLNALIGNGLLISEGNHWAMHRRILEPAFNINILNTFSESISSHSDILINKIRALGEKCLDTLLWVEICKYNLMKMKLILKLSIGESNELLFQRMTNPLLFPDIIYRLTPMYSELKKSLKIIHKLMSDIVQERQNYLATKEHSTAGKMGKTFLDTLLTPTNSGKVFSFQDIRDEVNTFVLAGVDTTTSAMCYVLYALAKYPQEQQKLSEEIQHIQQGCELSANVGFNELQKYKYLDLFMKECLRFYTVVPLTGRQTTSSTRIGGRVYPAGVTVWINLYGLAHDPHLFENPDQFRPLRFAEEKSLIAFSYLPFSGGPHICIGRKYALMIMKIMTIKILEQFQLVLVDPVEDLILMAEMVLKSKNGINLIFKEREKSTIIN</sequence>
<dbReference type="Pfam" id="PF00067">
    <property type="entry name" value="p450"/>
    <property type="match status" value="1"/>
</dbReference>
<protein>
    <recommendedName>
        <fullName evidence="12">Cytochrome P450</fullName>
    </recommendedName>
</protein>